<feature type="non-terminal residue" evidence="1">
    <location>
        <position position="1"/>
    </location>
</feature>
<name>A0A1B6NP66_9ZZZZ</name>
<organism evidence="1">
    <name type="scientific">marine sediment metagenome</name>
    <dbReference type="NCBI Taxonomy" id="412755"/>
    <lineage>
        <taxon>unclassified sequences</taxon>
        <taxon>metagenomes</taxon>
        <taxon>ecological metagenomes</taxon>
    </lineage>
</organism>
<dbReference type="AlphaFoldDB" id="A0A1B6NP66"/>
<comment type="caution">
    <text evidence="1">The sequence shown here is derived from an EMBL/GenBank/DDBJ whole genome shotgun (WGS) entry which is preliminary data.</text>
</comment>
<accession>A0A1B6NP66</accession>
<protein>
    <submittedName>
        <fullName evidence="1">Uncharacterized protein</fullName>
    </submittedName>
</protein>
<reference evidence="1" key="1">
    <citation type="submission" date="2013-11" db="EMBL/GenBank/DDBJ databases">
        <title>Microbial diversity, functional groups and degradation webs in Northern and Southern Mediterranean and Red Sea marine crude oil polluted sites.</title>
        <authorList>
            <person name="Daffonchio D."/>
            <person name="Mapelli F."/>
            <person name="Ferrer M."/>
            <person name="Richter M."/>
            <person name="Cherif A."/>
            <person name="Malkawi H.I."/>
            <person name="Yakimov M.M."/>
            <person name="Abdel-Fattah Y.R."/>
            <person name="Blaghen M."/>
            <person name="Golyshin P.N."/>
            <person name="Kalogerakis N."/>
            <person name="Boon N."/>
            <person name="Magagnini M."/>
            <person name="Fava F."/>
        </authorList>
    </citation>
    <scope>NUCLEOTIDE SEQUENCE</scope>
</reference>
<dbReference type="EMBL" id="AYSL01001962">
    <property type="protein sequence ID" value="KTF05164.1"/>
    <property type="molecule type" value="Genomic_DNA"/>
</dbReference>
<evidence type="ECO:0000313" key="1">
    <source>
        <dbReference type="EMBL" id="KTF05164.1"/>
    </source>
</evidence>
<sequence length="44" mass="4925">GIMVYGGGDMGVELDWQKTHVNPSHESDCWYLGCLSDRGRGIRE</sequence>
<gene>
    <name evidence="1" type="ORF">MGSAQ_003340</name>
</gene>
<proteinExistence type="predicted"/>